<dbReference type="CDD" id="cd03692">
    <property type="entry name" value="mtIF2_IVc"/>
    <property type="match status" value="1"/>
</dbReference>
<dbReference type="Gene3D" id="3.40.50.10050">
    <property type="entry name" value="Translation initiation factor IF- 2, domain 3"/>
    <property type="match status" value="1"/>
</dbReference>
<dbReference type="CDD" id="cd03702">
    <property type="entry name" value="IF2_mtIF2_II"/>
    <property type="match status" value="1"/>
</dbReference>
<dbReference type="Pfam" id="PF00009">
    <property type="entry name" value="GTP_EFTU"/>
    <property type="match status" value="1"/>
</dbReference>
<feature type="region of interest" description="Disordered" evidence="10">
    <location>
        <begin position="48"/>
        <end position="336"/>
    </location>
</feature>
<evidence type="ECO:0000256" key="5">
    <source>
        <dbReference type="ARBA" id="ARBA00022917"/>
    </source>
</evidence>
<feature type="domain" description="Tr-type G" evidence="11">
    <location>
        <begin position="509"/>
        <end position="678"/>
    </location>
</feature>
<dbReference type="SUPFAM" id="SSF52540">
    <property type="entry name" value="P-loop containing nucleoside triphosphate hydrolases"/>
    <property type="match status" value="1"/>
</dbReference>
<feature type="compositionally biased region" description="Basic and acidic residues" evidence="10">
    <location>
        <begin position="127"/>
        <end position="152"/>
    </location>
</feature>
<dbReference type="SUPFAM" id="SSF50447">
    <property type="entry name" value="Translation proteins"/>
    <property type="match status" value="2"/>
</dbReference>
<feature type="binding site" evidence="8">
    <location>
        <begin position="618"/>
        <end position="621"/>
    </location>
    <ligand>
        <name>GTP</name>
        <dbReference type="ChEBI" id="CHEBI:37565"/>
    </ligand>
</feature>
<feature type="binding site" evidence="8">
    <location>
        <begin position="564"/>
        <end position="568"/>
    </location>
    <ligand>
        <name>GTP</name>
        <dbReference type="ChEBI" id="CHEBI:37565"/>
    </ligand>
</feature>
<keyword evidence="5 8" id="KW-0648">Protein biosynthesis</keyword>
<evidence type="ECO:0000256" key="7">
    <source>
        <dbReference type="ARBA" id="ARBA00025162"/>
    </source>
</evidence>
<evidence type="ECO:0000256" key="3">
    <source>
        <dbReference type="ARBA" id="ARBA00022540"/>
    </source>
</evidence>
<dbReference type="InterPro" id="IPR044145">
    <property type="entry name" value="IF2_II"/>
</dbReference>
<reference evidence="12 13" key="1">
    <citation type="submission" date="2020-11" db="EMBL/GenBank/DDBJ databases">
        <title>Fusibacter basophilias sp. nov.</title>
        <authorList>
            <person name="Qiu D."/>
        </authorList>
    </citation>
    <scope>NUCLEOTIDE SEQUENCE [LARGE SCALE GENOMIC DNA]</scope>
    <source>
        <strain evidence="12 13">Q10-2</strain>
    </source>
</reference>
<dbReference type="Pfam" id="PF22042">
    <property type="entry name" value="EF-G_D2"/>
    <property type="match status" value="1"/>
</dbReference>
<feature type="compositionally biased region" description="Basic and acidic residues" evidence="10">
    <location>
        <begin position="323"/>
        <end position="334"/>
    </location>
</feature>
<dbReference type="NCBIfam" id="TIGR00231">
    <property type="entry name" value="small_GTP"/>
    <property type="match status" value="1"/>
</dbReference>
<feature type="region of interest" description="G-domain" evidence="8">
    <location>
        <begin position="512"/>
        <end position="660"/>
    </location>
</feature>
<dbReference type="PROSITE" id="PS01176">
    <property type="entry name" value="IF2"/>
    <property type="match status" value="1"/>
</dbReference>
<keyword evidence="6 8" id="KW-0342">GTP-binding</keyword>
<evidence type="ECO:0000256" key="8">
    <source>
        <dbReference type="HAMAP-Rule" id="MF_00100"/>
    </source>
</evidence>
<dbReference type="InterPro" id="IPR053905">
    <property type="entry name" value="EF-G-like_DII"/>
</dbReference>
<evidence type="ECO:0000256" key="10">
    <source>
        <dbReference type="SAM" id="MobiDB-lite"/>
    </source>
</evidence>
<accession>A0ABR9ZP57</accession>
<evidence type="ECO:0000256" key="9">
    <source>
        <dbReference type="RuleBase" id="RU000644"/>
    </source>
</evidence>
<dbReference type="RefSeq" id="WP_194700009.1">
    <property type="nucleotide sequence ID" value="NZ_JADKNH010000001.1"/>
</dbReference>
<feature type="compositionally biased region" description="Basic and acidic residues" evidence="10">
    <location>
        <begin position="94"/>
        <end position="112"/>
    </location>
</feature>
<feature type="compositionally biased region" description="Basic and acidic residues" evidence="10">
    <location>
        <begin position="70"/>
        <end position="84"/>
    </location>
</feature>
<keyword evidence="8" id="KW-0963">Cytoplasm</keyword>
<keyword evidence="13" id="KW-1185">Reference proteome</keyword>
<dbReference type="InterPro" id="IPR000795">
    <property type="entry name" value="T_Tr_GTP-bd_dom"/>
</dbReference>
<evidence type="ECO:0000256" key="2">
    <source>
        <dbReference type="ARBA" id="ARBA00020675"/>
    </source>
</evidence>
<dbReference type="CDD" id="cd01887">
    <property type="entry name" value="IF2_eIF5B"/>
    <property type="match status" value="1"/>
</dbReference>
<dbReference type="InterPro" id="IPR015760">
    <property type="entry name" value="TIF_IF2"/>
</dbReference>
<feature type="compositionally biased region" description="Low complexity" evidence="10">
    <location>
        <begin position="113"/>
        <end position="124"/>
    </location>
</feature>
<keyword evidence="4 8" id="KW-0547">Nucleotide-binding</keyword>
<dbReference type="PROSITE" id="PS51722">
    <property type="entry name" value="G_TR_2"/>
    <property type="match status" value="1"/>
</dbReference>
<dbReference type="Pfam" id="PF11987">
    <property type="entry name" value="IF-2"/>
    <property type="match status" value="1"/>
</dbReference>
<proteinExistence type="inferred from homology"/>
<keyword evidence="3 8" id="KW-0396">Initiation factor</keyword>
<dbReference type="Pfam" id="PF04760">
    <property type="entry name" value="IF2_N"/>
    <property type="match status" value="2"/>
</dbReference>
<dbReference type="HAMAP" id="MF_00100_B">
    <property type="entry name" value="IF_2_B"/>
    <property type="match status" value="1"/>
</dbReference>
<dbReference type="NCBIfam" id="TIGR00487">
    <property type="entry name" value="IF-2"/>
    <property type="match status" value="1"/>
</dbReference>
<comment type="caution">
    <text evidence="12">The sequence shown here is derived from an EMBL/GenBank/DDBJ whole genome shotgun (WGS) entry which is preliminary data.</text>
</comment>
<feature type="compositionally biased region" description="Low complexity" evidence="10">
    <location>
        <begin position="211"/>
        <end position="229"/>
    </location>
</feature>
<evidence type="ECO:0000256" key="4">
    <source>
        <dbReference type="ARBA" id="ARBA00022741"/>
    </source>
</evidence>
<dbReference type="InterPro" id="IPR005225">
    <property type="entry name" value="Small_GTP-bd"/>
</dbReference>
<sequence>MSKIRIYELAKELNKSNKEVQDAATKLGFEIKSHMSTLEDNEVAKLRSNFKPKSASDQAQSKPAEKHHKIIYDRTKEVKEEENKKHTKNYSSDSRNRNYDNRSNDTRNRTNDTRSSNAGSSSASRTTDNRNYDNRSRTTDNRSRSYDNRSGEQRTGGYAPNRNYDNRNNDNRTSTSRPAGDRTASDNRNKNYDNRNRSYDNRPAGDRPSGDNRSYNNNRSYDNRNNPNRTGDQRTGDQRTGGYNQNRNYDNRNRSYDNKNSSGTASGNRDGGYKPREGGYKPREGGYKPREGGYKPREGGYKPREGSSNTGSSNRGSGNYQSRDGRNSSKKTESSIKSIVSEIQEKTPKKKKPKKDKIVVTFDQDKLETKAKKAKKLQKGSMAVKETDPNRNFNFGKKTKQKKVKYKQQFEKDKIEKLEEKLAKEVLKIEMPITVKEFAEKINKGINDVIMKLMELGTMATINQDLDFETAELLALEYNIELEQVVVEEENLVELFELDSEDKPEEMIKRAPVVTVMGHVDHGKTSLLDAIRDTGVAEGEAGGITQHIGASEVIHRGEKIVFLDTPGHEAFTSLRARGAKVTDIAILVVAADDGVMPQTIEAIDHSKAANVPIIVAINKIDKPNANPDRVKQELADRGVLIEEWGGDVIAVPVSAKTGEGLDKLLEMVLLVAEVLELKANPNRLGVGSVIEAKVVKGRGTVTTIILEKGQMCVGDPIVAGASAGKIKAMYNDKGKKVKKIGPSTSVEIDGLSDIPQAGDQIFVTPDEKTAKLFADRNAIQVREKSLSKNSGLTLEELFEKIQQGEIKDLNIIVKADVHGSVEAIKQSLLKIKNEEVRVNILHASVGAISESDVALASASSAIIIGFNVRPSANVSFIADQEGVSIRTYSIIYDAINDVETAMKGMLKPTFKEVVLGRIQVRATFKVPNVGTIAGGYVTTGKVTRNAQVRVIREGIVIFEGKIASLKRFKDDAKEVNTGYECGIGLEKYDDLRENDEIEAFVMEEVKRDL</sequence>
<feature type="region of interest" description="Disordered" evidence="10">
    <location>
        <begin position="372"/>
        <end position="395"/>
    </location>
</feature>
<comment type="similarity">
    <text evidence="1 8 9">Belongs to the TRAFAC class translation factor GTPase superfamily. Classic translation factor GTPase family. IF-2 subfamily.</text>
</comment>
<dbReference type="InterPro" id="IPR006847">
    <property type="entry name" value="IF2_N"/>
</dbReference>
<dbReference type="SUPFAM" id="SSF52156">
    <property type="entry name" value="Initiation factor IF2/eIF5b, domain 3"/>
    <property type="match status" value="1"/>
</dbReference>
<feature type="compositionally biased region" description="Low complexity" evidence="10">
    <location>
        <begin position="306"/>
        <end position="319"/>
    </location>
</feature>
<dbReference type="PANTHER" id="PTHR43381:SF5">
    <property type="entry name" value="TR-TYPE G DOMAIN-CONTAINING PROTEIN"/>
    <property type="match status" value="1"/>
</dbReference>
<evidence type="ECO:0000313" key="13">
    <source>
        <dbReference type="Proteomes" id="UP000614200"/>
    </source>
</evidence>
<dbReference type="EMBL" id="JADKNH010000001">
    <property type="protein sequence ID" value="MBF4691771.1"/>
    <property type="molecule type" value="Genomic_DNA"/>
</dbReference>
<feature type="compositionally biased region" description="Basic and acidic residues" evidence="10">
    <location>
        <begin position="179"/>
        <end position="210"/>
    </location>
</feature>
<name>A0ABR9ZP57_9FIRM</name>
<dbReference type="InterPro" id="IPR027417">
    <property type="entry name" value="P-loop_NTPase"/>
</dbReference>
<dbReference type="GO" id="GO:0003743">
    <property type="term" value="F:translation initiation factor activity"/>
    <property type="evidence" value="ECO:0007669"/>
    <property type="project" value="UniProtKB-KW"/>
</dbReference>
<evidence type="ECO:0000256" key="6">
    <source>
        <dbReference type="ARBA" id="ARBA00023134"/>
    </source>
</evidence>
<organism evidence="12 13">
    <name type="scientific">Fusibacter ferrireducens</name>
    <dbReference type="NCBI Taxonomy" id="2785058"/>
    <lineage>
        <taxon>Bacteria</taxon>
        <taxon>Bacillati</taxon>
        <taxon>Bacillota</taxon>
        <taxon>Clostridia</taxon>
        <taxon>Eubacteriales</taxon>
        <taxon>Eubacteriales Family XII. Incertae Sedis</taxon>
        <taxon>Fusibacter</taxon>
    </lineage>
</organism>
<feature type="binding site" evidence="8">
    <location>
        <begin position="518"/>
        <end position="525"/>
    </location>
    <ligand>
        <name>GTP</name>
        <dbReference type="ChEBI" id="CHEBI:37565"/>
    </ligand>
</feature>
<dbReference type="InterPro" id="IPR009000">
    <property type="entry name" value="Transl_B-barrel_sf"/>
</dbReference>
<evidence type="ECO:0000313" key="12">
    <source>
        <dbReference type="EMBL" id="MBF4691771.1"/>
    </source>
</evidence>
<dbReference type="InterPro" id="IPR000178">
    <property type="entry name" value="TF_IF2_bacterial-like"/>
</dbReference>
<gene>
    <name evidence="8 12" type="primary">infB</name>
    <name evidence="12" type="ORF">ISU02_01500</name>
</gene>
<dbReference type="Gene3D" id="2.40.30.10">
    <property type="entry name" value="Translation factors"/>
    <property type="match status" value="2"/>
</dbReference>
<protein>
    <recommendedName>
        <fullName evidence="2 8">Translation initiation factor IF-2</fullName>
    </recommendedName>
</protein>
<dbReference type="InterPro" id="IPR036925">
    <property type="entry name" value="TIF_IF2_dom3_sf"/>
</dbReference>
<comment type="subcellular location">
    <subcellularLocation>
        <location evidence="8">Cytoplasm</location>
    </subcellularLocation>
</comment>
<dbReference type="Gene3D" id="1.10.10.2480">
    <property type="match status" value="1"/>
</dbReference>
<feature type="compositionally biased region" description="Basic and acidic residues" evidence="10">
    <location>
        <begin position="271"/>
        <end position="305"/>
    </location>
</feature>
<dbReference type="InterPro" id="IPR023115">
    <property type="entry name" value="TIF_IF2_dom3"/>
</dbReference>
<evidence type="ECO:0000259" key="11">
    <source>
        <dbReference type="PROSITE" id="PS51722"/>
    </source>
</evidence>
<comment type="function">
    <text evidence="7 8 9">One of the essential components for the initiation of protein synthesis. Protects formylmethionyl-tRNA from spontaneous hydrolysis and promotes its binding to the 30S ribosomal subunits. Also involved in the hydrolysis of GTP during the formation of the 70S ribosomal complex.</text>
</comment>
<dbReference type="PANTHER" id="PTHR43381">
    <property type="entry name" value="TRANSLATION INITIATION FACTOR IF-2-RELATED"/>
    <property type="match status" value="1"/>
</dbReference>
<dbReference type="Gene3D" id="3.40.50.300">
    <property type="entry name" value="P-loop containing nucleotide triphosphate hydrolases"/>
    <property type="match status" value="1"/>
</dbReference>
<dbReference type="Proteomes" id="UP000614200">
    <property type="component" value="Unassembled WGS sequence"/>
</dbReference>
<evidence type="ECO:0000256" key="1">
    <source>
        <dbReference type="ARBA" id="ARBA00007733"/>
    </source>
</evidence>